<dbReference type="Proteomes" id="UP000245638">
    <property type="component" value="Unassembled WGS sequence"/>
</dbReference>
<reference evidence="3 4" key="1">
    <citation type="journal article" date="2015" name="Appl. Environ. Microbiol.">
        <title>Nanoarchaeota, Their Sulfolobales Host, and Nanoarchaeota Virus Distribution across Yellowstone National Park Hot Springs.</title>
        <authorList>
            <person name="Munson-McGee J.H."/>
            <person name="Field E.K."/>
            <person name="Bateson M."/>
            <person name="Rooney C."/>
            <person name="Stepanauskas R."/>
            <person name="Young M.J."/>
        </authorList>
    </citation>
    <scope>NUCLEOTIDE SEQUENCE [LARGE SCALE GENOMIC DNA]</scope>
    <source>
        <strain evidence="3">SCGC AC-742_N10</strain>
    </source>
</reference>
<dbReference type="EMBL" id="QEFD01000100">
    <property type="protein sequence ID" value="PVU76407.1"/>
    <property type="molecule type" value="Genomic_DNA"/>
</dbReference>
<comment type="caution">
    <text evidence="3">The sequence shown here is derived from an EMBL/GenBank/DDBJ whole genome shotgun (WGS) entry which is preliminary data.</text>
</comment>
<dbReference type="PANTHER" id="PTHR45737:SF6">
    <property type="entry name" value="VON WILLEBRAND FACTOR A DOMAIN-CONTAINING PROTEIN 5A"/>
    <property type="match status" value="1"/>
</dbReference>
<feature type="domain" description="VWFA" evidence="2">
    <location>
        <begin position="39"/>
        <end position="205"/>
    </location>
</feature>
<evidence type="ECO:0000259" key="2">
    <source>
        <dbReference type="PROSITE" id="PS50234"/>
    </source>
</evidence>
<dbReference type="Pfam" id="PF00092">
    <property type="entry name" value="VWA"/>
    <property type="match status" value="1"/>
</dbReference>
<dbReference type="CDD" id="cd00198">
    <property type="entry name" value="vWFA"/>
    <property type="match status" value="1"/>
</dbReference>
<protein>
    <submittedName>
        <fullName evidence="3">VWA domain-containing protein</fullName>
    </submittedName>
</protein>
<evidence type="ECO:0000256" key="1">
    <source>
        <dbReference type="SAM" id="MobiDB-lite"/>
    </source>
</evidence>
<dbReference type="SMART" id="SM00327">
    <property type="entry name" value="VWA"/>
    <property type="match status" value="1"/>
</dbReference>
<sequence>MTLSLRVDVSHRYSFDNEVRMMFKVLLVPEKISVATGFHYIILLDTSGSMEGLKIEKAKSGAIELFKRIPQGNKVTFIKFASTVEVVREFSDPLDLTNEIQNIAANGQTSLFTALLTAFKIAVKYSMPAYILLLTDGNPTDVTDTRTYEKMSIPQGVQIISFGIGDDYNEELLKILSDRTGSTFYHIQEASEIPEKLPRAAKTKIAGKNVTVDIISESPVKLLNYPQLPVKINAVEGVIKILGETVIPPKYNGNFMTIKVNYEDPVKNVQDALMSIVSLKQAPDQQTFISGINKDIIMEYEYYVTLQKYSEDVNAGNLVEATRTLKKMEELAQQTRRLELIETTKRLSADLETTKRIGSTEQTKRLSKEVSSEVTRKLRGE</sequence>
<proteinExistence type="predicted"/>
<dbReference type="Gene3D" id="3.40.50.410">
    <property type="entry name" value="von Willebrand factor, type A domain"/>
    <property type="match status" value="1"/>
</dbReference>
<dbReference type="InterPro" id="IPR040929">
    <property type="entry name" value="ArnB_C"/>
</dbReference>
<name>A0A2T9X8H4_9CREN</name>
<dbReference type="PANTHER" id="PTHR45737">
    <property type="entry name" value="VON WILLEBRAND FACTOR A DOMAIN-CONTAINING PROTEIN 5A"/>
    <property type="match status" value="1"/>
</dbReference>
<evidence type="ECO:0000313" key="4">
    <source>
        <dbReference type="Proteomes" id="UP000245638"/>
    </source>
</evidence>
<evidence type="ECO:0000313" key="3">
    <source>
        <dbReference type="EMBL" id="PVU76407.1"/>
    </source>
</evidence>
<feature type="region of interest" description="Disordered" evidence="1">
    <location>
        <begin position="354"/>
        <end position="381"/>
    </location>
</feature>
<dbReference type="SUPFAM" id="SSF53300">
    <property type="entry name" value="vWA-like"/>
    <property type="match status" value="1"/>
</dbReference>
<dbReference type="InterPro" id="IPR036465">
    <property type="entry name" value="vWFA_dom_sf"/>
</dbReference>
<dbReference type="Pfam" id="PF18677">
    <property type="entry name" value="ArnB_C"/>
    <property type="match status" value="1"/>
</dbReference>
<dbReference type="InterPro" id="IPR002035">
    <property type="entry name" value="VWF_A"/>
</dbReference>
<dbReference type="AlphaFoldDB" id="A0A2T9X8H4"/>
<organism evidence="3 4">
    <name type="scientific">Acidianus hospitalis</name>
    <dbReference type="NCBI Taxonomy" id="563177"/>
    <lineage>
        <taxon>Archaea</taxon>
        <taxon>Thermoproteota</taxon>
        <taxon>Thermoprotei</taxon>
        <taxon>Sulfolobales</taxon>
        <taxon>Sulfolobaceae</taxon>
        <taxon>Acidianus</taxon>
    </lineage>
</organism>
<feature type="compositionally biased region" description="Basic and acidic residues" evidence="1">
    <location>
        <begin position="362"/>
        <end position="381"/>
    </location>
</feature>
<dbReference type="PROSITE" id="PS50234">
    <property type="entry name" value="VWFA"/>
    <property type="match status" value="1"/>
</dbReference>
<gene>
    <name evidence="3" type="ORF">DDW13_03115</name>
</gene>
<accession>A0A2T9X8H4</accession>